<comment type="similarity">
    <text evidence="1">Belongs to the multi antimicrobial extrusion (MATE) (TC 2.A.66.1) family.</text>
</comment>
<keyword evidence="2" id="KW-0812">Transmembrane</keyword>
<keyword evidence="4" id="KW-1185">Reference proteome</keyword>
<feature type="transmembrane region" description="Helical" evidence="2">
    <location>
        <begin position="159"/>
        <end position="181"/>
    </location>
</feature>
<dbReference type="GO" id="GO:0042910">
    <property type="term" value="F:xenobiotic transmembrane transporter activity"/>
    <property type="evidence" value="ECO:0007669"/>
    <property type="project" value="InterPro"/>
</dbReference>
<feature type="transmembrane region" description="Helical" evidence="2">
    <location>
        <begin position="231"/>
        <end position="250"/>
    </location>
</feature>
<dbReference type="InterPro" id="IPR002528">
    <property type="entry name" value="MATE_fam"/>
</dbReference>
<accession>A0A2R5G6T1</accession>
<dbReference type="InParanoid" id="A0A2R5G6T1"/>
<feature type="transmembrane region" description="Helical" evidence="2">
    <location>
        <begin position="84"/>
        <end position="101"/>
    </location>
</feature>
<dbReference type="PANTHER" id="PTHR11206">
    <property type="entry name" value="MULTIDRUG RESISTANCE PROTEIN"/>
    <property type="match status" value="1"/>
</dbReference>
<sequence length="541" mass="59629">MMLASSSGRDEEELEMAALTDLGATTRGSEAATEQDVENADLLAKEGAGKKAAIGKGIVKADFEEEEEPSAAAVMAEFKLFGKLALPAVLIQLSFSLQNTYTSTYVGRHFGTVALTGFSLANLSGNLVVLSLVMGLLSAAETLTPQAFSLKQYREVGQICARSFFLCLFLLTPLGPILMYMDKILVFLGQPEESAALAKEFLDIYAFAYPALVFCECALRFYRAQNVTLPFVWLYVFVLCMHPVYVHLFAEVFEFGFQGAPMAHVASMNTLALLIFILFRFGKQHHPETFPASFDVEFWRKALLDKKGAWLVVQLGIPGIMSNSEWWFWEVVCFITGQAGTASLAAHTIAYSLIPLAFMIPLGYAIGLSSQVGQLLAVGKVLLAKKVARIGTIACCLTTTTFSVCIFIFRDAIVSSFTDDPQVKEQANAIWPWVCVFLLGDAIFGVTTGLIRALALQAQMSYAVLLSLWMLGMPLVLFTFKYLDRGVLGIWQSMPVIYFLLDSLLVICVLRKDWREYSRSISAKFDNTDDSYEAKNLATLA</sequence>
<evidence type="ECO:0000313" key="3">
    <source>
        <dbReference type="EMBL" id="GBG26756.1"/>
    </source>
</evidence>
<dbReference type="EMBL" id="BEYU01000023">
    <property type="protein sequence ID" value="GBG26756.1"/>
    <property type="molecule type" value="Genomic_DNA"/>
</dbReference>
<feature type="transmembrane region" description="Helical" evidence="2">
    <location>
        <begin position="463"/>
        <end position="483"/>
    </location>
</feature>
<reference evidence="3 4" key="1">
    <citation type="submission" date="2017-12" db="EMBL/GenBank/DDBJ databases">
        <title>Sequencing, de novo assembly and annotation of complete genome of a new Thraustochytrid species, strain FCC1311.</title>
        <authorList>
            <person name="Sedici K."/>
            <person name="Godart F."/>
            <person name="Aiese Cigliano R."/>
            <person name="Sanseverino W."/>
            <person name="Barakat M."/>
            <person name="Ortet P."/>
            <person name="Marechal E."/>
            <person name="Cagnac O."/>
            <person name="Amato A."/>
        </authorList>
    </citation>
    <scope>NUCLEOTIDE SEQUENCE [LARGE SCALE GENOMIC DNA]</scope>
</reference>
<feature type="transmembrane region" description="Helical" evidence="2">
    <location>
        <begin position="201"/>
        <end position="219"/>
    </location>
</feature>
<feature type="transmembrane region" description="Helical" evidence="2">
    <location>
        <begin position="489"/>
        <end position="510"/>
    </location>
</feature>
<dbReference type="GO" id="GO:0016020">
    <property type="term" value="C:membrane"/>
    <property type="evidence" value="ECO:0007669"/>
    <property type="project" value="InterPro"/>
</dbReference>
<feature type="transmembrane region" description="Helical" evidence="2">
    <location>
        <begin position="387"/>
        <end position="409"/>
    </location>
</feature>
<evidence type="ECO:0000313" key="4">
    <source>
        <dbReference type="Proteomes" id="UP000241890"/>
    </source>
</evidence>
<dbReference type="AlphaFoldDB" id="A0A2R5G6T1"/>
<dbReference type="NCBIfam" id="TIGR00797">
    <property type="entry name" value="matE"/>
    <property type="match status" value="1"/>
</dbReference>
<gene>
    <name evidence="3" type="ORF">FCC1311_029772</name>
</gene>
<dbReference type="Pfam" id="PF01554">
    <property type="entry name" value="MatE"/>
    <property type="match status" value="2"/>
</dbReference>
<feature type="transmembrane region" description="Helical" evidence="2">
    <location>
        <begin position="429"/>
        <end position="451"/>
    </location>
</feature>
<proteinExistence type="inferred from homology"/>
<organism evidence="3 4">
    <name type="scientific">Hondaea fermentalgiana</name>
    <dbReference type="NCBI Taxonomy" id="2315210"/>
    <lineage>
        <taxon>Eukaryota</taxon>
        <taxon>Sar</taxon>
        <taxon>Stramenopiles</taxon>
        <taxon>Bigyra</taxon>
        <taxon>Labyrinthulomycetes</taxon>
        <taxon>Thraustochytrida</taxon>
        <taxon>Thraustochytriidae</taxon>
        <taxon>Hondaea</taxon>
    </lineage>
</organism>
<protein>
    <submittedName>
        <fullName evidence="3">Multidrug and toxin extrusion protein 1</fullName>
    </submittedName>
</protein>
<name>A0A2R5G6T1_9STRA</name>
<evidence type="ECO:0000256" key="2">
    <source>
        <dbReference type="SAM" id="Phobius"/>
    </source>
</evidence>
<dbReference type="GO" id="GO:0015297">
    <property type="term" value="F:antiporter activity"/>
    <property type="evidence" value="ECO:0007669"/>
    <property type="project" value="InterPro"/>
</dbReference>
<dbReference type="Proteomes" id="UP000241890">
    <property type="component" value="Unassembled WGS sequence"/>
</dbReference>
<keyword evidence="2" id="KW-1133">Transmembrane helix</keyword>
<feature type="transmembrane region" description="Helical" evidence="2">
    <location>
        <begin position="262"/>
        <end position="281"/>
    </location>
</feature>
<evidence type="ECO:0000256" key="1">
    <source>
        <dbReference type="ARBA" id="ARBA00010199"/>
    </source>
</evidence>
<feature type="transmembrane region" description="Helical" evidence="2">
    <location>
        <begin position="113"/>
        <end position="138"/>
    </location>
</feature>
<feature type="transmembrane region" description="Helical" evidence="2">
    <location>
        <begin position="309"/>
        <end position="329"/>
    </location>
</feature>
<dbReference type="OrthoDB" id="2126698at2759"/>
<feature type="transmembrane region" description="Helical" evidence="2">
    <location>
        <begin position="349"/>
        <end position="366"/>
    </location>
</feature>
<keyword evidence="2" id="KW-0472">Membrane</keyword>
<comment type="caution">
    <text evidence="3">The sequence shown here is derived from an EMBL/GenBank/DDBJ whole genome shotgun (WGS) entry which is preliminary data.</text>
</comment>